<accession>A0A0D6JFB3</accession>
<name>A0A0D6JFB3_9HYPH</name>
<dbReference type="KEGG" id="fiy:BN1229_v1_2106"/>
<keyword evidence="3" id="KW-0067">ATP-binding</keyword>
<dbReference type="NCBIfam" id="TIGR00370">
    <property type="entry name" value="5-oxoprolinase subunit PxpB"/>
    <property type="match status" value="1"/>
</dbReference>
<dbReference type="GO" id="GO:0005524">
    <property type="term" value="F:ATP binding"/>
    <property type="evidence" value="ECO:0007669"/>
    <property type="project" value="UniProtKB-KW"/>
</dbReference>
<evidence type="ECO:0000313" key="6">
    <source>
        <dbReference type="Proteomes" id="UP000033187"/>
    </source>
</evidence>
<dbReference type="SUPFAM" id="SSF160467">
    <property type="entry name" value="PH0987 N-terminal domain-like"/>
    <property type="match status" value="1"/>
</dbReference>
<feature type="domain" description="Carboxyltransferase" evidence="4">
    <location>
        <begin position="7"/>
        <end position="207"/>
    </location>
</feature>
<evidence type="ECO:0000259" key="4">
    <source>
        <dbReference type="SMART" id="SM00796"/>
    </source>
</evidence>
<dbReference type="InterPro" id="IPR003833">
    <property type="entry name" value="CT_C_D"/>
</dbReference>
<evidence type="ECO:0000256" key="1">
    <source>
        <dbReference type="ARBA" id="ARBA00022741"/>
    </source>
</evidence>
<keyword evidence="2 5" id="KW-0378">Hydrolase</keyword>
<dbReference type="InterPro" id="IPR029000">
    <property type="entry name" value="Cyclophilin-like_dom_sf"/>
</dbReference>
<dbReference type="InterPro" id="IPR010016">
    <property type="entry name" value="PxpB"/>
</dbReference>
<dbReference type="SMART" id="SM00796">
    <property type="entry name" value="AHS1"/>
    <property type="match status" value="1"/>
</dbReference>
<gene>
    <name evidence="5" type="ORF">YBN1229_v1_2106</name>
</gene>
<sequence>MSVPKYPRVLPCGDAAITVEFGDIIDDEVNARVLALDVALSEVRLPGVTETVPTYRSLLVHYDPIVIGFDELKARALALAGERRRSNRPTRRWRIPVVYGAEYGIDLEFIANNVGLSVDEVVAFHCAGTYRVFMLGFMPGFAYLGGLDPLIAMPRRREPRQNAPPGTVSIGGIQAAVQSVPGPSGWHWIGRTPLRVYARDREPMCLLEPGDHVQFFAISAEEWDTYAGRCEQFVEYEVA</sequence>
<dbReference type="KEGG" id="fil:BN1229_v1_2106"/>
<reference evidence="6" key="1">
    <citation type="submission" date="2015-02" db="EMBL/GenBank/DDBJ databases">
        <authorList>
            <person name="Chooi Y.-H."/>
        </authorList>
    </citation>
    <scope>NUCLEOTIDE SEQUENCE [LARGE SCALE GENOMIC DNA]</scope>
    <source>
        <strain evidence="6">strain Y</strain>
    </source>
</reference>
<dbReference type="Gene3D" id="3.30.1360.40">
    <property type="match status" value="1"/>
</dbReference>
<keyword evidence="6" id="KW-1185">Reference proteome</keyword>
<protein>
    <submittedName>
        <fullName evidence="5">Allophanate hydrolase</fullName>
    </submittedName>
</protein>
<dbReference type="OrthoDB" id="9778567at2"/>
<dbReference type="SUPFAM" id="SSF50891">
    <property type="entry name" value="Cyclophilin-like"/>
    <property type="match status" value="1"/>
</dbReference>
<dbReference type="Proteomes" id="UP000033187">
    <property type="component" value="Chromosome 1"/>
</dbReference>
<keyword evidence="1" id="KW-0547">Nucleotide-binding</keyword>
<dbReference type="PANTHER" id="PTHR34698:SF2">
    <property type="entry name" value="5-OXOPROLINASE SUBUNIT B"/>
    <property type="match status" value="1"/>
</dbReference>
<proteinExistence type="predicted"/>
<dbReference type="Pfam" id="PF02682">
    <property type="entry name" value="CT_C_D"/>
    <property type="match status" value="1"/>
</dbReference>
<evidence type="ECO:0000313" key="5">
    <source>
        <dbReference type="EMBL" id="CPR19313.1"/>
    </source>
</evidence>
<dbReference type="RefSeq" id="WP_046478150.1">
    <property type="nucleotide sequence ID" value="NZ_LN829118.1"/>
</dbReference>
<dbReference type="PANTHER" id="PTHR34698">
    <property type="entry name" value="5-OXOPROLINASE SUBUNIT B"/>
    <property type="match status" value="1"/>
</dbReference>
<dbReference type="EMBL" id="LN829119">
    <property type="protein sequence ID" value="CPR19313.1"/>
    <property type="molecule type" value="Genomic_DNA"/>
</dbReference>
<evidence type="ECO:0000256" key="2">
    <source>
        <dbReference type="ARBA" id="ARBA00022801"/>
    </source>
</evidence>
<dbReference type="AlphaFoldDB" id="A0A0D6JFB3"/>
<dbReference type="GO" id="GO:0016787">
    <property type="term" value="F:hydrolase activity"/>
    <property type="evidence" value="ECO:0007669"/>
    <property type="project" value="UniProtKB-KW"/>
</dbReference>
<dbReference type="Gene3D" id="2.40.100.10">
    <property type="entry name" value="Cyclophilin-like"/>
    <property type="match status" value="1"/>
</dbReference>
<organism evidence="5 6">
    <name type="scientific">Candidatus Filomicrobium marinum</name>
    <dbReference type="NCBI Taxonomy" id="1608628"/>
    <lineage>
        <taxon>Bacteria</taxon>
        <taxon>Pseudomonadati</taxon>
        <taxon>Pseudomonadota</taxon>
        <taxon>Alphaproteobacteria</taxon>
        <taxon>Hyphomicrobiales</taxon>
        <taxon>Hyphomicrobiaceae</taxon>
        <taxon>Filomicrobium</taxon>
    </lineage>
</organism>
<evidence type="ECO:0000256" key="3">
    <source>
        <dbReference type="ARBA" id="ARBA00022840"/>
    </source>
</evidence>